<sequence length="184" mass="20138">MVNGQNHLGHIIVTIKKPNRIEERKFGKMAMTRNSRWRLVLHSYLMHQSRHGQPVVHHLGPIGGSERNFSGWMAGRLQGQSIWIEDLNAKQIGAEMTMVSVNLIGDDLETGHPIGSPSYLESQQGAEMPRVSANLIGADLGDRPPQRRPSCFGPQRAVRCQGSVPAPLALTLGTAILPRASAGR</sequence>
<dbReference type="Proteomes" id="UP000479710">
    <property type="component" value="Unassembled WGS sequence"/>
</dbReference>
<proteinExistence type="predicted"/>
<keyword evidence="2" id="KW-1185">Reference proteome</keyword>
<dbReference type="AlphaFoldDB" id="A0A6G1CZW6"/>
<evidence type="ECO:0000313" key="2">
    <source>
        <dbReference type="Proteomes" id="UP000479710"/>
    </source>
</evidence>
<reference evidence="1 2" key="1">
    <citation type="submission" date="2019-11" db="EMBL/GenBank/DDBJ databases">
        <title>Whole genome sequence of Oryza granulata.</title>
        <authorList>
            <person name="Li W."/>
        </authorList>
    </citation>
    <scope>NUCLEOTIDE SEQUENCE [LARGE SCALE GENOMIC DNA]</scope>
    <source>
        <strain evidence="2">cv. Menghai</strain>
        <tissue evidence="1">Leaf</tissue>
    </source>
</reference>
<evidence type="ECO:0000313" key="1">
    <source>
        <dbReference type="EMBL" id="KAF0905672.1"/>
    </source>
</evidence>
<protein>
    <submittedName>
        <fullName evidence="1">Uncharacterized protein</fullName>
    </submittedName>
</protein>
<comment type="caution">
    <text evidence="1">The sequence shown here is derived from an EMBL/GenBank/DDBJ whole genome shotgun (WGS) entry which is preliminary data.</text>
</comment>
<dbReference type="EMBL" id="SPHZ02000007">
    <property type="protein sequence ID" value="KAF0905672.1"/>
    <property type="molecule type" value="Genomic_DNA"/>
</dbReference>
<name>A0A6G1CZW6_9ORYZ</name>
<organism evidence="1 2">
    <name type="scientific">Oryza meyeriana var. granulata</name>
    <dbReference type="NCBI Taxonomy" id="110450"/>
    <lineage>
        <taxon>Eukaryota</taxon>
        <taxon>Viridiplantae</taxon>
        <taxon>Streptophyta</taxon>
        <taxon>Embryophyta</taxon>
        <taxon>Tracheophyta</taxon>
        <taxon>Spermatophyta</taxon>
        <taxon>Magnoliopsida</taxon>
        <taxon>Liliopsida</taxon>
        <taxon>Poales</taxon>
        <taxon>Poaceae</taxon>
        <taxon>BOP clade</taxon>
        <taxon>Oryzoideae</taxon>
        <taxon>Oryzeae</taxon>
        <taxon>Oryzinae</taxon>
        <taxon>Oryza</taxon>
        <taxon>Oryza meyeriana</taxon>
    </lineage>
</organism>
<gene>
    <name evidence="1" type="ORF">E2562_008754</name>
</gene>
<accession>A0A6G1CZW6</accession>